<name>A0A4R6RUM1_LABRH</name>
<evidence type="ECO:0000259" key="1">
    <source>
        <dbReference type="Pfam" id="PF01872"/>
    </source>
</evidence>
<dbReference type="OrthoDB" id="7342392at2"/>
<organism evidence="2 3">
    <name type="scientific">Labedaea rhizosphaerae</name>
    <dbReference type="NCBI Taxonomy" id="598644"/>
    <lineage>
        <taxon>Bacteria</taxon>
        <taxon>Bacillati</taxon>
        <taxon>Actinomycetota</taxon>
        <taxon>Actinomycetes</taxon>
        <taxon>Pseudonocardiales</taxon>
        <taxon>Pseudonocardiaceae</taxon>
        <taxon>Labedaea</taxon>
    </lineage>
</organism>
<dbReference type="EMBL" id="SNXZ01000010">
    <property type="protein sequence ID" value="TDP90623.1"/>
    <property type="molecule type" value="Genomic_DNA"/>
</dbReference>
<dbReference type="Gene3D" id="3.40.430.10">
    <property type="entry name" value="Dihydrofolate Reductase, subunit A"/>
    <property type="match status" value="1"/>
</dbReference>
<comment type="caution">
    <text evidence="2">The sequence shown here is derived from an EMBL/GenBank/DDBJ whole genome shotgun (WGS) entry which is preliminary data.</text>
</comment>
<dbReference type="SUPFAM" id="SSF53597">
    <property type="entry name" value="Dihydrofolate reductase-like"/>
    <property type="match status" value="1"/>
</dbReference>
<dbReference type="PANTHER" id="PTHR38011">
    <property type="entry name" value="DIHYDROFOLATE REDUCTASE FAMILY PROTEIN (AFU_ORTHOLOGUE AFUA_8G06820)"/>
    <property type="match status" value="1"/>
</dbReference>
<sequence length="219" mass="24216">MRLTVISHLTLDGVVQSNGKPEPELNDGFEQGGWQVPYFDDDMAELTTGWIAAADGFLMGRRTYELFVGHWAKISDPNDILATRLNEQPKYVVSTSLARVDWNNSTLLQDDVFDAVAHLKDQPGNELQVHGSGSLVQTLMERELIDEYRLLIHPVVLGNGRRLFAEGTTPTALELVDTKTTSRGVAVHTYRPSGRPRYGAVALEQEGDVVKEAGNRPTS</sequence>
<gene>
    <name evidence="2" type="ORF">EV186_110164</name>
</gene>
<dbReference type="Pfam" id="PF01872">
    <property type="entry name" value="RibD_C"/>
    <property type="match status" value="1"/>
</dbReference>
<accession>A0A4R6RUM1</accession>
<proteinExistence type="predicted"/>
<dbReference type="GO" id="GO:0009231">
    <property type="term" value="P:riboflavin biosynthetic process"/>
    <property type="evidence" value="ECO:0007669"/>
    <property type="project" value="InterPro"/>
</dbReference>
<keyword evidence="3" id="KW-1185">Reference proteome</keyword>
<protein>
    <submittedName>
        <fullName evidence="2">Dihydrofolate reductase</fullName>
    </submittedName>
</protein>
<dbReference type="AlphaFoldDB" id="A0A4R6RUM1"/>
<dbReference type="GO" id="GO:0008703">
    <property type="term" value="F:5-amino-6-(5-phosphoribosylamino)uracil reductase activity"/>
    <property type="evidence" value="ECO:0007669"/>
    <property type="project" value="InterPro"/>
</dbReference>
<dbReference type="Proteomes" id="UP000295444">
    <property type="component" value="Unassembled WGS sequence"/>
</dbReference>
<reference evidence="2 3" key="1">
    <citation type="submission" date="2019-03" db="EMBL/GenBank/DDBJ databases">
        <title>Genomic Encyclopedia of Type Strains, Phase IV (KMG-IV): sequencing the most valuable type-strain genomes for metagenomic binning, comparative biology and taxonomic classification.</title>
        <authorList>
            <person name="Goeker M."/>
        </authorList>
    </citation>
    <scope>NUCLEOTIDE SEQUENCE [LARGE SCALE GENOMIC DNA]</scope>
    <source>
        <strain evidence="2 3">DSM 45361</strain>
    </source>
</reference>
<feature type="domain" description="Bacterial bifunctional deaminase-reductase C-terminal" evidence="1">
    <location>
        <begin position="7"/>
        <end position="186"/>
    </location>
</feature>
<evidence type="ECO:0000313" key="2">
    <source>
        <dbReference type="EMBL" id="TDP90623.1"/>
    </source>
</evidence>
<dbReference type="RefSeq" id="WP_133854132.1">
    <property type="nucleotide sequence ID" value="NZ_SNXZ01000010.1"/>
</dbReference>
<evidence type="ECO:0000313" key="3">
    <source>
        <dbReference type="Proteomes" id="UP000295444"/>
    </source>
</evidence>
<dbReference type="PANTHER" id="PTHR38011:SF2">
    <property type="entry name" value="BIFUNCTIONAL DEAMINASE-REDUCTASE DOMAIN PROTEIN"/>
    <property type="match status" value="1"/>
</dbReference>
<dbReference type="InterPro" id="IPR002734">
    <property type="entry name" value="RibDG_C"/>
</dbReference>
<dbReference type="InterPro" id="IPR024072">
    <property type="entry name" value="DHFR-like_dom_sf"/>
</dbReference>
<dbReference type="InterPro" id="IPR050765">
    <property type="entry name" value="Riboflavin_Biosynth_HTPR"/>
</dbReference>